<name>A0A2S5DHA8_9NEIS</name>
<proteinExistence type="predicted"/>
<keyword evidence="3" id="KW-1185">Reference proteome</keyword>
<accession>A0A2S5DHA8</accession>
<keyword evidence="1" id="KW-0812">Transmembrane</keyword>
<feature type="transmembrane region" description="Helical" evidence="1">
    <location>
        <begin position="46"/>
        <end position="66"/>
    </location>
</feature>
<keyword evidence="1" id="KW-0472">Membrane</keyword>
<feature type="non-terminal residue" evidence="2">
    <location>
        <position position="169"/>
    </location>
</feature>
<feature type="transmembrane region" description="Helical" evidence="1">
    <location>
        <begin position="124"/>
        <end position="144"/>
    </location>
</feature>
<organism evidence="2 3">
    <name type="scientific">Chromobacterium alticapitis</name>
    <dbReference type="NCBI Taxonomy" id="2073169"/>
    <lineage>
        <taxon>Bacteria</taxon>
        <taxon>Pseudomonadati</taxon>
        <taxon>Pseudomonadota</taxon>
        <taxon>Betaproteobacteria</taxon>
        <taxon>Neisseriales</taxon>
        <taxon>Chromobacteriaceae</taxon>
        <taxon>Chromobacterium</taxon>
    </lineage>
</organism>
<gene>
    <name evidence="2" type="ORF">C2I19_09460</name>
</gene>
<protein>
    <submittedName>
        <fullName evidence="2">Uncharacterized protein</fullName>
    </submittedName>
</protein>
<dbReference type="Proteomes" id="UP000237082">
    <property type="component" value="Unassembled WGS sequence"/>
</dbReference>
<reference evidence="3" key="1">
    <citation type="submission" date="2018-02" db="EMBL/GenBank/DDBJ databases">
        <authorList>
            <person name="O'Hara-Hanley K."/>
            <person name="Soby S."/>
        </authorList>
    </citation>
    <scope>NUCLEOTIDE SEQUENCE [LARGE SCALE GENOMIC DNA]</scope>
    <source>
        <strain evidence="3">MWU14-2602</strain>
    </source>
</reference>
<keyword evidence="1" id="KW-1133">Transmembrane helix</keyword>
<evidence type="ECO:0000256" key="1">
    <source>
        <dbReference type="SAM" id="Phobius"/>
    </source>
</evidence>
<dbReference type="RefSeq" id="WP_199181122.1">
    <property type="nucleotide sequence ID" value="NZ_PQWB01000032.1"/>
</dbReference>
<sequence length="169" mass="17666">MNPLNPSSAAAASRQERHCLDYAALAALAAISCVAISWLAPAASALWLGHAAPLALLAATLFSAAASARWRRRRQALAPLPWLPAPLRTLSQTLAAALLRAPPSRRAPGRLLWPRARRWIGRRLGWSLARLAAGSALALFPAWLSLSQALSTPPAAAPPLLALAAAGGM</sequence>
<comment type="caution">
    <text evidence="2">The sequence shown here is derived from an EMBL/GenBank/DDBJ whole genome shotgun (WGS) entry which is preliminary data.</text>
</comment>
<dbReference type="AlphaFoldDB" id="A0A2S5DHA8"/>
<feature type="transmembrane region" description="Helical" evidence="1">
    <location>
        <begin position="20"/>
        <end position="40"/>
    </location>
</feature>
<evidence type="ECO:0000313" key="2">
    <source>
        <dbReference type="EMBL" id="POZ62382.1"/>
    </source>
</evidence>
<evidence type="ECO:0000313" key="3">
    <source>
        <dbReference type="Proteomes" id="UP000237082"/>
    </source>
</evidence>
<dbReference type="EMBL" id="PQWB01000032">
    <property type="protein sequence ID" value="POZ62382.1"/>
    <property type="molecule type" value="Genomic_DNA"/>
</dbReference>